<feature type="transmembrane region" description="Helical" evidence="1">
    <location>
        <begin position="12"/>
        <end position="33"/>
    </location>
</feature>
<feature type="transmembrane region" description="Helical" evidence="1">
    <location>
        <begin position="53"/>
        <end position="74"/>
    </location>
</feature>
<reference evidence="3" key="1">
    <citation type="journal article" date="2019" name="Int. J. Syst. Evol. Microbiol.">
        <title>The Global Catalogue of Microorganisms (GCM) 10K type strain sequencing project: providing services to taxonomists for standard genome sequencing and annotation.</title>
        <authorList>
            <consortium name="The Broad Institute Genomics Platform"/>
            <consortium name="The Broad Institute Genome Sequencing Center for Infectious Disease"/>
            <person name="Wu L."/>
            <person name="Ma J."/>
        </authorList>
    </citation>
    <scope>NUCLEOTIDE SEQUENCE [LARGE SCALE GENOMIC DNA]</scope>
    <source>
        <strain evidence="3">CGMCC 1.12471</strain>
    </source>
</reference>
<keyword evidence="3" id="KW-1185">Reference proteome</keyword>
<comment type="caution">
    <text evidence="2">The sequence shown here is derived from an EMBL/GenBank/DDBJ whole genome shotgun (WGS) entry which is preliminary data.</text>
</comment>
<dbReference type="Proteomes" id="UP001597347">
    <property type="component" value="Unassembled WGS sequence"/>
</dbReference>
<keyword evidence="1" id="KW-0812">Transmembrane</keyword>
<name>A0ABW4LIL8_9MICO</name>
<keyword evidence="1" id="KW-0472">Membrane</keyword>
<dbReference type="EMBL" id="JBHUEA010000033">
    <property type="protein sequence ID" value="MFD1722932.1"/>
    <property type="molecule type" value="Genomic_DNA"/>
</dbReference>
<evidence type="ECO:0000256" key="1">
    <source>
        <dbReference type="SAM" id="Phobius"/>
    </source>
</evidence>
<proteinExistence type="predicted"/>
<organism evidence="2 3">
    <name type="scientific">Amnibacterium endophyticum</name>
    <dbReference type="NCBI Taxonomy" id="2109337"/>
    <lineage>
        <taxon>Bacteria</taxon>
        <taxon>Bacillati</taxon>
        <taxon>Actinomycetota</taxon>
        <taxon>Actinomycetes</taxon>
        <taxon>Micrococcales</taxon>
        <taxon>Microbacteriaceae</taxon>
        <taxon>Amnibacterium</taxon>
    </lineage>
</organism>
<dbReference type="RefSeq" id="WP_377936471.1">
    <property type="nucleotide sequence ID" value="NZ_JBHUEA010000033.1"/>
</dbReference>
<keyword evidence="1" id="KW-1133">Transmembrane helix</keyword>
<accession>A0ABW4LIL8</accession>
<sequence>MSSRVARRFAEAGVALAIIGLIGSAVFQLQPWRTCPDDTSSAACPMLRADYDAFLLFALVLLAGCVLLLGAGVVRLKRAQ</sequence>
<evidence type="ECO:0000313" key="3">
    <source>
        <dbReference type="Proteomes" id="UP001597347"/>
    </source>
</evidence>
<protein>
    <submittedName>
        <fullName evidence="2">Uncharacterized protein</fullName>
    </submittedName>
</protein>
<gene>
    <name evidence="2" type="ORF">ACFSBI_15380</name>
</gene>
<evidence type="ECO:0000313" key="2">
    <source>
        <dbReference type="EMBL" id="MFD1722932.1"/>
    </source>
</evidence>